<dbReference type="Pfam" id="PF00852">
    <property type="entry name" value="Glyco_transf_10"/>
    <property type="match status" value="1"/>
</dbReference>
<evidence type="ECO:0000256" key="2">
    <source>
        <dbReference type="ARBA" id="ARBA00004922"/>
    </source>
</evidence>
<dbReference type="EMBL" id="JAZGQO010000011">
    <property type="protein sequence ID" value="KAK6174526.1"/>
    <property type="molecule type" value="Genomic_DNA"/>
</dbReference>
<dbReference type="GO" id="GO:0032580">
    <property type="term" value="C:Golgi cisterna membrane"/>
    <property type="evidence" value="ECO:0007669"/>
    <property type="project" value="UniProtKB-SubCell"/>
</dbReference>
<reference evidence="15 16" key="1">
    <citation type="submission" date="2024-01" db="EMBL/GenBank/DDBJ databases">
        <title>The genome of the rayed Mediterranean limpet Patella caerulea (Linnaeus, 1758).</title>
        <authorList>
            <person name="Anh-Thu Weber A."/>
            <person name="Halstead-Nussloch G."/>
        </authorList>
    </citation>
    <scope>NUCLEOTIDE SEQUENCE [LARGE SCALE GENOMIC DNA]</scope>
    <source>
        <strain evidence="15">AATW-2023a</strain>
        <tissue evidence="15">Whole specimen</tissue>
    </source>
</reference>
<organism evidence="15 16">
    <name type="scientific">Patella caerulea</name>
    <name type="common">Rayed Mediterranean limpet</name>
    <dbReference type="NCBI Taxonomy" id="87958"/>
    <lineage>
        <taxon>Eukaryota</taxon>
        <taxon>Metazoa</taxon>
        <taxon>Spiralia</taxon>
        <taxon>Lophotrochozoa</taxon>
        <taxon>Mollusca</taxon>
        <taxon>Gastropoda</taxon>
        <taxon>Patellogastropoda</taxon>
        <taxon>Patelloidea</taxon>
        <taxon>Patellidae</taxon>
        <taxon>Patella</taxon>
    </lineage>
</organism>
<dbReference type="InterPro" id="IPR055270">
    <property type="entry name" value="Glyco_tran_10_C"/>
</dbReference>
<dbReference type="Pfam" id="PF17039">
    <property type="entry name" value="Glyco_tran_10_N"/>
    <property type="match status" value="1"/>
</dbReference>
<dbReference type="FunFam" id="3.40.50.11660:FF:000002">
    <property type="entry name" value="Alpha-(1,3)-fucosyltransferase"/>
    <property type="match status" value="1"/>
</dbReference>
<keyword evidence="11" id="KW-0325">Glycoprotein</keyword>
<comment type="pathway">
    <text evidence="2">Protein modification; protein glycosylation.</text>
</comment>
<dbReference type="EC" id="2.4.1.-" evidence="12"/>
<evidence type="ECO:0000256" key="7">
    <source>
        <dbReference type="ARBA" id="ARBA00022968"/>
    </source>
</evidence>
<keyword evidence="5 12" id="KW-0808">Transferase</keyword>
<dbReference type="Proteomes" id="UP001347796">
    <property type="component" value="Unassembled WGS sequence"/>
</dbReference>
<evidence type="ECO:0000256" key="8">
    <source>
        <dbReference type="ARBA" id="ARBA00022989"/>
    </source>
</evidence>
<keyword evidence="9 12" id="KW-0333">Golgi apparatus</keyword>
<gene>
    <name evidence="15" type="ORF">SNE40_017785</name>
</gene>
<evidence type="ECO:0000313" key="15">
    <source>
        <dbReference type="EMBL" id="KAK6174526.1"/>
    </source>
</evidence>
<keyword evidence="10" id="KW-0472">Membrane</keyword>
<evidence type="ECO:0000256" key="9">
    <source>
        <dbReference type="ARBA" id="ARBA00023034"/>
    </source>
</evidence>
<keyword evidence="8" id="KW-1133">Transmembrane helix</keyword>
<evidence type="ECO:0000259" key="13">
    <source>
        <dbReference type="Pfam" id="PF00852"/>
    </source>
</evidence>
<dbReference type="PANTHER" id="PTHR48438:SF1">
    <property type="entry name" value="ALPHA-(1,3)-FUCOSYLTRANSFERASE C-RELATED"/>
    <property type="match status" value="1"/>
</dbReference>
<keyword evidence="6 12" id="KW-0812">Transmembrane</keyword>
<proteinExistence type="inferred from homology"/>
<dbReference type="InterPro" id="IPR001503">
    <property type="entry name" value="Glyco_trans_10"/>
</dbReference>
<evidence type="ECO:0000259" key="14">
    <source>
        <dbReference type="Pfam" id="PF17039"/>
    </source>
</evidence>
<dbReference type="Gene3D" id="3.40.50.11660">
    <property type="entry name" value="Glycosyl transferase family 10, C-terminal domain"/>
    <property type="match status" value="1"/>
</dbReference>
<dbReference type="InterPro" id="IPR031481">
    <property type="entry name" value="Glyco_tran_10_N"/>
</dbReference>
<dbReference type="GO" id="GO:0000139">
    <property type="term" value="C:Golgi membrane"/>
    <property type="evidence" value="ECO:0007669"/>
    <property type="project" value="UniProtKB-SubCell"/>
</dbReference>
<dbReference type="GO" id="GO:0008417">
    <property type="term" value="F:fucosyltransferase activity"/>
    <property type="evidence" value="ECO:0007669"/>
    <property type="project" value="InterPro"/>
</dbReference>
<comment type="similarity">
    <text evidence="3 12">Belongs to the glycosyltransferase 10 family.</text>
</comment>
<dbReference type="SUPFAM" id="SSF53756">
    <property type="entry name" value="UDP-Glycosyltransferase/glycogen phosphorylase"/>
    <property type="match status" value="1"/>
</dbReference>
<comment type="caution">
    <text evidence="15">The sequence shown here is derived from an EMBL/GenBank/DDBJ whole genome shotgun (WGS) entry which is preliminary data.</text>
</comment>
<comment type="subcellular location">
    <subcellularLocation>
        <location evidence="1">Golgi apparatus membrane</location>
        <topology evidence="1">Single-pass type II membrane protein</topology>
    </subcellularLocation>
    <subcellularLocation>
        <location evidence="12">Golgi apparatus</location>
        <location evidence="12">Golgi stack membrane</location>
        <topology evidence="12">Single-pass type II membrane protein</topology>
    </subcellularLocation>
</comment>
<evidence type="ECO:0000256" key="4">
    <source>
        <dbReference type="ARBA" id="ARBA00022676"/>
    </source>
</evidence>
<evidence type="ECO:0000256" key="11">
    <source>
        <dbReference type="ARBA" id="ARBA00023180"/>
    </source>
</evidence>
<evidence type="ECO:0000256" key="10">
    <source>
        <dbReference type="ARBA" id="ARBA00023136"/>
    </source>
</evidence>
<name>A0AAN8JB24_PATCE</name>
<evidence type="ECO:0000256" key="3">
    <source>
        <dbReference type="ARBA" id="ARBA00008919"/>
    </source>
</evidence>
<dbReference type="InterPro" id="IPR038577">
    <property type="entry name" value="GT10-like_C_sf"/>
</dbReference>
<sequence length="411" mass="48682">MHILSSHRRTIVVVLVAISLLTVVMKFKVIKPVMLPQYFLAEEVTKQEVKEYTHAYFHPYIYTLSPTDHIKTTYKDRKIILWYVPPRYVNNTPNLQPLKACPERNCFTTTNTKYMNEAAAVLFNAQIMQIPKPMSRPDPKQIWILHDTEPEKPDWSHSVAFRKPQWRDLFNWTMFYREDSDIFAPYGIVRKKKPSELFNRDLDSIVKNKNKTVASMFSHCATEGKRQEYVKLLQKHIDIDIYGGCGPLKWSRNNDRGFMTMLNLTYKFYLAFENSFCEDYISEKFYRYYIADIILVARGGGNYTKYIPAGTFIDTRDFNTTKDLADHLHYLNKNHEAYMALLRKKDLYISETEPQKTVHGKTVTFTHYQYETRGLCEVCYRLHNLQNYSKTIERIDKWFDSKLCYPPTDLM</sequence>
<dbReference type="PANTHER" id="PTHR48438">
    <property type="entry name" value="ALPHA-(1,3)-FUCOSYLTRANSFERASE C-RELATED"/>
    <property type="match status" value="1"/>
</dbReference>
<evidence type="ECO:0000313" key="16">
    <source>
        <dbReference type="Proteomes" id="UP001347796"/>
    </source>
</evidence>
<protein>
    <recommendedName>
        <fullName evidence="12">Fucosyltransferase</fullName>
        <ecNumber evidence="12">2.4.1.-</ecNumber>
    </recommendedName>
</protein>
<dbReference type="AlphaFoldDB" id="A0AAN8JB24"/>
<keyword evidence="4 12" id="KW-0328">Glycosyltransferase</keyword>
<keyword evidence="16" id="KW-1185">Reference proteome</keyword>
<evidence type="ECO:0000256" key="5">
    <source>
        <dbReference type="ARBA" id="ARBA00022679"/>
    </source>
</evidence>
<evidence type="ECO:0000256" key="12">
    <source>
        <dbReference type="RuleBase" id="RU003832"/>
    </source>
</evidence>
<evidence type="ECO:0000256" key="6">
    <source>
        <dbReference type="ARBA" id="ARBA00022692"/>
    </source>
</evidence>
<feature type="domain" description="Fucosyltransferase N-terminal" evidence="14">
    <location>
        <begin position="77"/>
        <end position="187"/>
    </location>
</feature>
<accession>A0AAN8JB24</accession>
<keyword evidence="7" id="KW-0735">Signal-anchor</keyword>
<feature type="domain" description="Fucosyltransferase C-terminal" evidence="13">
    <location>
        <begin position="207"/>
        <end position="398"/>
    </location>
</feature>
<evidence type="ECO:0000256" key="1">
    <source>
        <dbReference type="ARBA" id="ARBA00004323"/>
    </source>
</evidence>